<evidence type="ECO:0000313" key="3">
    <source>
        <dbReference type="Proteomes" id="UP000034307"/>
    </source>
</evidence>
<dbReference type="InterPro" id="IPR052345">
    <property type="entry name" value="Rad_response_metalloprotease"/>
</dbReference>
<organism evidence="2 3">
    <name type="scientific">Candidatus Amesbacteria bacterium GW2011_GWA2_47_11b</name>
    <dbReference type="NCBI Taxonomy" id="1618358"/>
    <lineage>
        <taxon>Bacteria</taxon>
        <taxon>Candidatus Amesiibacteriota</taxon>
    </lineage>
</organism>
<dbReference type="InterPro" id="IPR010359">
    <property type="entry name" value="IrrE_HExxH"/>
</dbReference>
<evidence type="ECO:0000259" key="1">
    <source>
        <dbReference type="Pfam" id="PF06114"/>
    </source>
</evidence>
<evidence type="ECO:0000313" key="2">
    <source>
        <dbReference type="EMBL" id="KKU57477.1"/>
    </source>
</evidence>
<protein>
    <recommendedName>
        <fullName evidence="1">IrrE N-terminal-like domain-containing protein</fullName>
    </recommendedName>
</protein>
<gene>
    <name evidence="2" type="ORF">UX80_C0015G0011</name>
</gene>
<dbReference type="EMBL" id="LCNO01000015">
    <property type="protein sequence ID" value="KKU57477.1"/>
    <property type="molecule type" value="Genomic_DNA"/>
</dbReference>
<sequence length="164" mass="18975">MLSEQAEPRIGFARKQARILLKRANITKPPILLRDVLAYLQKDNDIQVKAWNLGKKVSGIQVIEDGTSFIGYNVTQHQHRQRFSVAHEIGHFVLGHTAPENYDYEPGNNSSYETEAFSFAAELLMPLEMVKKDYTESHDPNFMAMKYFVSQEAMWRRIIECRLV</sequence>
<dbReference type="STRING" id="1618358.UX80_C0015G0011"/>
<dbReference type="PANTHER" id="PTHR43236:SF2">
    <property type="entry name" value="BLL0069 PROTEIN"/>
    <property type="match status" value="1"/>
</dbReference>
<proteinExistence type="predicted"/>
<name>A0A0G1RK63_9BACT</name>
<comment type="caution">
    <text evidence="2">The sequence shown here is derived from an EMBL/GenBank/DDBJ whole genome shotgun (WGS) entry which is preliminary data.</text>
</comment>
<dbReference type="Gene3D" id="1.10.10.2910">
    <property type="match status" value="1"/>
</dbReference>
<reference evidence="2 3" key="1">
    <citation type="journal article" date="2015" name="Nature">
        <title>rRNA introns, odd ribosomes, and small enigmatic genomes across a large radiation of phyla.</title>
        <authorList>
            <person name="Brown C.T."/>
            <person name="Hug L.A."/>
            <person name="Thomas B.C."/>
            <person name="Sharon I."/>
            <person name="Castelle C.J."/>
            <person name="Singh A."/>
            <person name="Wilkins M.J."/>
            <person name="Williams K.H."/>
            <person name="Banfield J.F."/>
        </authorList>
    </citation>
    <scope>NUCLEOTIDE SEQUENCE [LARGE SCALE GENOMIC DNA]</scope>
</reference>
<dbReference type="Pfam" id="PF06114">
    <property type="entry name" value="Peptidase_M78"/>
    <property type="match status" value="1"/>
</dbReference>
<dbReference type="PANTHER" id="PTHR43236">
    <property type="entry name" value="ANTITOXIN HIGA1"/>
    <property type="match status" value="1"/>
</dbReference>
<dbReference type="Proteomes" id="UP000034307">
    <property type="component" value="Unassembled WGS sequence"/>
</dbReference>
<accession>A0A0G1RK63</accession>
<dbReference type="AlphaFoldDB" id="A0A0G1RK63"/>
<feature type="domain" description="IrrE N-terminal-like" evidence="1">
    <location>
        <begin position="44"/>
        <end position="157"/>
    </location>
</feature>